<evidence type="ECO:0000313" key="1">
    <source>
        <dbReference type="EMBL" id="WWQ69279.1"/>
    </source>
</evidence>
<proteinExistence type="predicted"/>
<gene>
    <name evidence="1" type="ORF">V2W30_39285</name>
</gene>
<name>A0ACD5APY3_9ACTN</name>
<protein>
    <submittedName>
        <fullName evidence="1">Uncharacterized protein</fullName>
    </submittedName>
</protein>
<accession>A0ACD5APY3</accession>
<reference evidence="1" key="1">
    <citation type="journal article" date="2025" name="Int. J. Syst. Evol. Microbiol.">
        <title>Streptomyces citrinus sp. nov., with yellow diffusible pigment.</title>
        <authorList>
            <person name="He Y."/>
            <person name="Yang E."/>
            <person name="Xu J."/>
            <person name="Sun Y."/>
            <person name="Sun L."/>
        </authorList>
    </citation>
    <scope>NUCLEOTIDE SEQUENCE</scope>
    <source>
        <strain evidence="1">Q6</strain>
    </source>
</reference>
<organism evidence="1 2">
    <name type="scientific">Streptomyces citrinus</name>
    <dbReference type="NCBI Taxonomy" id="3118173"/>
    <lineage>
        <taxon>Bacteria</taxon>
        <taxon>Bacillati</taxon>
        <taxon>Actinomycetota</taxon>
        <taxon>Actinomycetes</taxon>
        <taxon>Kitasatosporales</taxon>
        <taxon>Streptomycetaceae</taxon>
        <taxon>Streptomyces</taxon>
    </lineage>
</organism>
<sequence>MGSMHTFYDRRVSLTLGASALVVSRVSERRIVVPLAAVAEVRVPEPRSLEIVFTDGEIHHIDCVDSAAMAKFSATLRSVLPEQRDSAGSATITRLDDPKGYMGHHPTAFTLGALAYTGYMVWVGVTHGWRVLGPVAGVIPLFIGLILCVMAADEVFRRRDLARHGVTVEAEDIGRRVPMYYFNDADGVPHHYDGGSGVRAGRRTIRVTYDPRRPHRAVHEVQPGAVIRKVVLRLIPGVLLLALGAWLAFGLLS</sequence>
<dbReference type="EMBL" id="CP146022">
    <property type="protein sequence ID" value="WWQ69279.1"/>
    <property type="molecule type" value="Genomic_DNA"/>
</dbReference>
<keyword evidence="2" id="KW-1185">Reference proteome</keyword>
<evidence type="ECO:0000313" key="2">
    <source>
        <dbReference type="Proteomes" id="UP001432251"/>
    </source>
</evidence>
<dbReference type="Proteomes" id="UP001432251">
    <property type="component" value="Chromosome"/>
</dbReference>